<reference evidence="9" key="1">
    <citation type="submission" date="2024-05" db="EMBL/GenBank/DDBJ databases">
        <title>Planctomycetes of the genus Singulisphaera possess chitinolytic capabilities.</title>
        <authorList>
            <person name="Ivanova A."/>
        </authorList>
    </citation>
    <scope>NUCLEOTIDE SEQUENCE</scope>
    <source>
        <strain evidence="9">Ch08T</strain>
    </source>
</reference>
<evidence type="ECO:0000256" key="1">
    <source>
        <dbReference type="ARBA" id="ARBA00022679"/>
    </source>
</evidence>
<dbReference type="Gene3D" id="1.25.40.10">
    <property type="entry name" value="Tetratricopeptide repeat domain"/>
    <property type="match status" value="2"/>
</dbReference>
<dbReference type="Gene3D" id="3.30.200.20">
    <property type="entry name" value="Phosphorylase Kinase, domain 1"/>
    <property type="match status" value="1"/>
</dbReference>
<sequence>MQHVAPNVEEIFSAALEIRDSEARSAFLDRVCGVPGLRREVEQLLALDAGANDFLEAPASMPTLTSAFDSRPGDLEPGTTIGPYKLLEAIGEGGMGTVYMAEQAEPVRRRVALKVIKPGMDSRQVVARFEAERQALAMMDHPNIAKVFDGGLTPWGRPYFVMELVRGLPITEYCDEQQLPIAERLDLFVLVCRAVQHAHQKGVIHRDIKPSNVLVTVVDGVGVPQVIDFGVAKAAVGALTEKTLFTGFHQFVGTPLYVSPEQAELSGVDVDTRSDIYSLGVLLYELLTGTTPFDPETLRRAAFDEMRRIIREEEPQRPSTRLGSLGDQLSTVSARRKADPRRLGPSIKGELDWVVMKALEKDRRRRYETASDFAADVMRYLTDRPVEAFPPSNWYRFAKFARRNRAALATGVVLFLALTGGVAVSSWLAVRAIRAERRAEARTTQARRAVDEMYTQVAEKWLAQQPKLTAVQAEFLEKALGFYEAFAAEQGDAPEAQFEAARARHRVGVIQFAFGKFDQAAAASQQAVGQLEALAARHPTRPAYRTELAAACLSLATQEVELDRLDEAETLQKRAVSTLEAVAAEAPKGRESQVQLARSLAALGGLYERRGRYQEAEPLLRRGLGLFERLDAEGPLPHGLRDRLPNCELELGLVYRNTGRPAEAERCFRHAAQRLDRLSEDGLTSPGERSTLAVILANLASVQFDSGRLAEASESDGRAVGVLEALVAEHPEEHFSRGLLLTTRKNLLISLLAVERTEEAERVARRAVEEGDALVREYPDVPHYREDLAKLLVFAADLYSVSPTEPSHDPKRAEKLAARALEMSSASGENRGMALQSLGWARYRTGDWKGCIASLEKQSDYQRLGDFIAAMAYWQLGDKAKARKVFDRRDRWHDGYAERFKREPELYPTPAMFSRLRFEAATLMGIETPAIVPATKSP</sequence>
<evidence type="ECO:0000256" key="6">
    <source>
        <dbReference type="SAM" id="MobiDB-lite"/>
    </source>
</evidence>
<dbReference type="Gene3D" id="1.10.510.10">
    <property type="entry name" value="Transferase(Phosphotransferase) domain 1"/>
    <property type="match status" value="1"/>
</dbReference>
<keyword evidence="7" id="KW-1133">Transmembrane helix</keyword>
<proteinExistence type="predicted"/>
<evidence type="ECO:0000256" key="7">
    <source>
        <dbReference type="SAM" id="Phobius"/>
    </source>
</evidence>
<feature type="domain" description="Protein kinase" evidence="8">
    <location>
        <begin position="84"/>
        <end position="381"/>
    </location>
</feature>
<keyword evidence="4 5" id="KW-0067">ATP-binding</keyword>
<dbReference type="Pfam" id="PF13176">
    <property type="entry name" value="TPR_7"/>
    <property type="match status" value="1"/>
</dbReference>
<evidence type="ECO:0000256" key="5">
    <source>
        <dbReference type="PROSITE-ProRule" id="PRU10141"/>
    </source>
</evidence>
<keyword evidence="7" id="KW-0472">Membrane</keyword>
<dbReference type="PANTHER" id="PTHR43289:SF6">
    <property type="entry name" value="SERINE_THREONINE-PROTEIN KINASE NEKL-3"/>
    <property type="match status" value="1"/>
</dbReference>
<dbReference type="InterPro" id="IPR008271">
    <property type="entry name" value="Ser/Thr_kinase_AS"/>
</dbReference>
<evidence type="ECO:0000256" key="2">
    <source>
        <dbReference type="ARBA" id="ARBA00022741"/>
    </source>
</evidence>
<keyword evidence="3 9" id="KW-0418">Kinase</keyword>
<evidence type="ECO:0000313" key="9">
    <source>
        <dbReference type="EMBL" id="XBH04638.1"/>
    </source>
</evidence>
<organism evidence="9">
    <name type="scientific">Singulisphaera sp. Ch08</name>
    <dbReference type="NCBI Taxonomy" id="3120278"/>
    <lineage>
        <taxon>Bacteria</taxon>
        <taxon>Pseudomonadati</taxon>
        <taxon>Planctomycetota</taxon>
        <taxon>Planctomycetia</taxon>
        <taxon>Isosphaerales</taxon>
        <taxon>Isosphaeraceae</taxon>
        <taxon>Singulisphaera</taxon>
    </lineage>
</organism>
<dbReference type="InterPro" id="IPR011990">
    <property type="entry name" value="TPR-like_helical_dom_sf"/>
</dbReference>
<feature type="compositionally biased region" description="Polar residues" evidence="6">
    <location>
        <begin position="317"/>
        <end position="333"/>
    </location>
</feature>
<feature type="binding site" evidence="5">
    <location>
        <position position="114"/>
    </location>
    <ligand>
        <name>ATP</name>
        <dbReference type="ChEBI" id="CHEBI:30616"/>
    </ligand>
</feature>
<keyword evidence="1" id="KW-0808">Transferase</keyword>
<evidence type="ECO:0000256" key="3">
    <source>
        <dbReference type="ARBA" id="ARBA00022777"/>
    </source>
</evidence>
<dbReference type="InterPro" id="IPR019734">
    <property type="entry name" value="TPR_rpt"/>
</dbReference>
<protein>
    <submittedName>
        <fullName evidence="9">Protein kinase</fullName>
    </submittedName>
</protein>
<feature type="transmembrane region" description="Helical" evidence="7">
    <location>
        <begin position="406"/>
        <end position="430"/>
    </location>
</feature>
<dbReference type="PROSITE" id="PS50011">
    <property type="entry name" value="PROTEIN_KINASE_DOM"/>
    <property type="match status" value="1"/>
</dbReference>
<dbReference type="PANTHER" id="PTHR43289">
    <property type="entry name" value="MITOGEN-ACTIVATED PROTEIN KINASE KINASE KINASE 20-RELATED"/>
    <property type="match status" value="1"/>
</dbReference>
<dbReference type="SUPFAM" id="SSF48452">
    <property type="entry name" value="TPR-like"/>
    <property type="match status" value="2"/>
</dbReference>
<dbReference type="CDD" id="cd14014">
    <property type="entry name" value="STKc_PknB_like"/>
    <property type="match status" value="1"/>
</dbReference>
<dbReference type="PROSITE" id="PS00107">
    <property type="entry name" value="PROTEIN_KINASE_ATP"/>
    <property type="match status" value="1"/>
</dbReference>
<keyword evidence="7" id="KW-0812">Transmembrane</keyword>
<dbReference type="Pfam" id="PF13374">
    <property type="entry name" value="TPR_10"/>
    <property type="match status" value="1"/>
</dbReference>
<dbReference type="PROSITE" id="PS00108">
    <property type="entry name" value="PROTEIN_KINASE_ST"/>
    <property type="match status" value="1"/>
</dbReference>
<dbReference type="SMART" id="SM00028">
    <property type="entry name" value="TPR"/>
    <property type="match status" value="4"/>
</dbReference>
<name>A0AAU7CHS9_9BACT</name>
<dbReference type="EMBL" id="CP155447">
    <property type="protein sequence ID" value="XBH04638.1"/>
    <property type="molecule type" value="Genomic_DNA"/>
</dbReference>
<dbReference type="SUPFAM" id="SSF56112">
    <property type="entry name" value="Protein kinase-like (PK-like)"/>
    <property type="match status" value="1"/>
</dbReference>
<evidence type="ECO:0000259" key="8">
    <source>
        <dbReference type="PROSITE" id="PS50011"/>
    </source>
</evidence>
<dbReference type="GO" id="GO:0005524">
    <property type="term" value="F:ATP binding"/>
    <property type="evidence" value="ECO:0007669"/>
    <property type="project" value="UniProtKB-UniRule"/>
</dbReference>
<gene>
    <name evidence="9" type="ORF">V5E97_01095</name>
</gene>
<dbReference type="InterPro" id="IPR011009">
    <property type="entry name" value="Kinase-like_dom_sf"/>
</dbReference>
<dbReference type="AlphaFoldDB" id="A0AAU7CHS9"/>
<dbReference type="InterPro" id="IPR017441">
    <property type="entry name" value="Protein_kinase_ATP_BS"/>
</dbReference>
<feature type="region of interest" description="Disordered" evidence="6">
    <location>
        <begin position="313"/>
        <end position="341"/>
    </location>
</feature>
<dbReference type="SMART" id="SM00220">
    <property type="entry name" value="S_TKc"/>
    <property type="match status" value="1"/>
</dbReference>
<dbReference type="RefSeq" id="WP_406697429.1">
    <property type="nucleotide sequence ID" value="NZ_CP155447.1"/>
</dbReference>
<accession>A0AAU7CHS9</accession>
<dbReference type="GO" id="GO:0004674">
    <property type="term" value="F:protein serine/threonine kinase activity"/>
    <property type="evidence" value="ECO:0007669"/>
    <property type="project" value="TreeGrafter"/>
</dbReference>
<dbReference type="InterPro" id="IPR000719">
    <property type="entry name" value="Prot_kinase_dom"/>
</dbReference>
<evidence type="ECO:0000256" key="4">
    <source>
        <dbReference type="ARBA" id="ARBA00022840"/>
    </source>
</evidence>
<keyword evidence="2 5" id="KW-0547">Nucleotide-binding</keyword>
<dbReference type="Pfam" id="PF00069">
    <property type="entry name" value="Pkinase"/>
    <property type="match status" value="1"/>
</dbReference>